<dbReference type="InterPro" id="IPR013525">
    <property type="entry name" value="ABC2_TM"/>
</dbReference>
<dbReference type="FunCoup" id="A0A286UIX5">
    <property type="interactions" value="84"/>
</dbReference>
<comment type="subcellular location">
    <subcellularLocation>
        <location evidence="1">Membrane</location>
        <topology evidence="1">Multi-pass membrane protein</topology>
    </subcellularLocation>
</comment>
<dbReference type="InterPro" id="IPR017871">
    <property type="entry name" value="ABC_transporter-like_CS"/>
</dbReference>
<protein>
    <submittedName>
        <fullName evidence="12">Pleiotropic drug resistance ABC transporter</fullName>
    </submittedName>
</protein>
<feature type="transmembrane region" description="Helical" evidence="10">
    <location>
        <begin position="599"/>
        <end position="620"/>
    </location>
</feature>
<organism evidence="12 13">
    <name type="scientific">Pyrrhoderma noxium</name>
    <dbReference type="NCBI Taxonomy" id="2282107"/>
    <lineage>
        <taxon>Eukaryota</taxon>
        <taxon>Fungi</taxon>
        <taxon>Dikarya</taxon>
        <taxon>Basidiomycota</taxon>
        <taxon>Agaricomycotina</taxon>
        <taxon>Agaricomycetes</taxon>
        <taxon>Hymenochaetales</taxon>
        <taxon>Hymenochaetaceae</taxon>
        <taxon>Pyrrhoderma</taxon>
    </lineage>
</organism>
<evidence type="ECO:0000256" key="4">
    <source>
        <dbReference type="ARBA" id="ARBA00022692"/>
    </source>
</evidence>
<evidence type="ECO:0000256" key="2">
    <source>
        <dbReference type="ARBA" id="ARBA00006012"/>
    </source>
</evidence>
<feature type="transmembrane region" description="Helical" evidence="10">
    <location>
        <begin position="562"/>
        <end position="587"/>
    </location>
</feature>
<feature type="region of interest" description="Disordered" evidence="9">
    <location>
        <begin position="83"/>
        <end position="112"/>
    </location>
</feature>
<dbReference type="Gene3D" id="3.40.50.300">
    <property type="entry name" value="P-loop containing nucleotide triphosphate hydrolases"/>
    <property type="match status" value="2"/>
</dbReference>
<dbReference type="PANTHER" id="PTHR19241">
    <property type="entry name" value="ATP-BINDING CASSETTE TRANSPORTER"/>
    <property type="match status" value="1"/>
</dbReference>
<evidence type="ECO:0000313" key="13">
    <source>
        <dbReference type="Proteomes" id="UP000217199"/>
    </source>
</evidence>
<dbReference type="PROSITE" id="PS00211">
    <property type="entry name" value="ABC_TRANSPORTER_1"/>
    <property type="match status" value="1"/>
</dbReference>
<dbReference type="InterPro" id="IPR003439">
    <property type="entry name" value="ABC_transporter-like_ATP-bd"/>
</dbReference>
<feature type="region of interest" description="Disordered" evidence="9">
    <location>
        <begin position="1"/>
        <end position="62"/>
    </location>
</feature>
<evidence type="ECO:0000256" key="8">
    <source>
        <dbReference type="ARBA" id="ARBA00023136"/>
    </source>
</evidence>
<feature type="transmembrane region" description="Helical" evidence="10">
    <location>
        <begin position="1263"/>
        <end position="1287"/>
    </location>
</feature>
<feature type="compositionally biased region" description="Basic and acidic residues" evidence="9">
    <location>
        <begin position="860"/>
        <end position="875"/>
    </location>
</feature>
<dbReference type="Proteomes" id="UP000217199">
    <property type="component" value="Unassembled WGS sequence"/>
</dbReference>
<evidence type="ECO:0000256" key="3">
    <source>
        <dbReference type="ARBA" id="ARBA00022448"/>
    </source>
</evidence>
<dbReference type="InterPro" id="IPR027417">
    <property type="entry name" value="P-loop_NTPase"/>
</dbReference>
<sequence>MDPKSEAASFAERDRDTVCELPSASQIEAAASGDAFHHHHHHPDHNAEDKKYPGEHQHHNSSRVALDHFDPEGVHELKRTITQHSVAARSTRSAGTHAQENVPKPSSDRNSVSENTIVIDTEQEDFDFEQVLKDIVKKTEAQGLQPRELGVVFKDLQVQGKGSSDSYQPTIGSMFNPFLIPEKIRQARHPTVRNILTGFEGVVNSGEMLLVLGRPGAGCSTLLKTLANQHEEYHNVSGLLHYSAFTPKQIKKHFRGDVIYCPEDDIHFPTLTVQETLGFAARTRIPSRDARLQGSSRASYVNNITGVLGTVFGLRHVKDTKVGNAAIRGVSGGERKRVSIAEALATRARLGAWDNSTRGLDASTALEFVRALRIATDNLGLTSIVSIYQASENLYRLFDKVCVIYEGKMIYYGRVEEARQYFIDMGWEPANRQTTADFLVAVTDPYGRTAREGFENRVPRTADDFVNYFQKHELSVRNRADIAAFLSANVLYDDGEAPDALAGFPVVHAPREEKELKRQSYIKSAHAEHAKHARLASPYTISIAAQVREVMIRRVQILSGDWAAQVTLLGSYIFQAIIMGTIFLNLAQNTSAFFSRGGVLFFALLFGALSSMAEIPSLFAQRPIIHRHAKAAMYHPFAEALAMTIVDAPITFVILAVFCIILYFLAGLQRTAGQFFIFLLLIYTTTITMKAFFKGLAAAFKQESSAQSVAGVSILGLTLYTGYTIPKPSMIGALRWITYINPLRYGFEAILTNEFSTLDGSCSSLIPQGPAYSNITIANQVCTTVGSVAGSSTVNGNTFVELSYGYSRSNLWRNFGIEIAFAVFFIFILNVFSEFNTATAHDSSVVLYKRRSKSSTSSDKSTKPDEEKGPQDDRSVVGSNSEQVEKALEASPTMSDIFSWQDLNYVVPIGKGETRQLLDNVSGYVVPGKLTALMGESGAGKTTLLNVLAGRTDTGVITGDRFVNGQALPHDFQAQTAYCQQMDTHLAETTVREALLFSAKLRQPQSVPLAEKEAYVETCLKMCGLEAHADAIVGSLGVEHKKRTTIGVELAAKPKLLLFLDEPTSGLDSQSAWAIMAFLRNLADHGQAILCTIHQPSSELFQVFDRLLLLRKGGQMVYFGDLGQNCSTLISYFEKNGGRTCEPEENPAEWMLDVIGAGATATTTIDWHDAWKKSEEASLFKVHLNEIHTEGRKKPPVQATRTSEFATSWFYQLSTLLPRAFRAYWRNPTYIMAKLMLNMAAGLFIGFTFFKAKYTLQGTQNKLFSIFMATILSVPLSNQLQVIFINFRNIYEVRERPSRIYSWTALLTSQMLVEIPWNILGSSMFFMCWYWTVGFESARGGYTYLMLGILFPLYYTTIAQAVASMAPNVLIASILFSSLFSFVIAFNGVLQPYRQLGWWQWMYRLSPFTYLIEGLLGQAIGRYEVNCSSTEFVTVQPPDGLSCSSYLDTFISTAGGYVNNPDATSDCLYCSSRTTDQFLGSSFNIYYSHHWRNLGIFSAYIVFNIVMIFTLTYLFRIRSR</sequence>
<feature type="transmembrane region" description="Helical" evidence="10">
    <location>
        <begin position="1369"/>
        <end position="1389"/>
    </location>
</feature>
<feature type="transmembrane region" description="Helical" evidence="10">
    <location>
        <begin position="1344"/>
        <end position="1363"/>
    </location>
</feature>
<comment type="caution">
    <text evidence="12">The sequence shown here is derived from an EMBL/GenBank/DDBJ whole genome shotgun (WGS) entry which is preliminary data.</text>
</comment>
<dbReference type="InParanoid" id="A0A286UIX5"/>
<feature type="transmembrane region" description="Helical" evidence="10">
    <location>
        <begin position="1231"/>
        <end position="1251"/>
    </location>
</feature>
<keyword evidence="5" id="KW-0547">Nucleotide-binding</keyword>
<evidence type="ECO:0000256" key="9">
    <source>
        <dbReference type="SAM" id="MobiDB-lite"/>
    </source>
</evidence>
<dbReference type="InterPro" id="IPR003593">
    <property type="entry name" value="AAA+_ATPase"/>
</dbReference>
<evidence type="ECO:0000256" key="10">
    <source>
        <dbReference type="SAM" id="Phobius"/>
    </source>
</evidence>
<dbReference type="FunFam" id="3.40.50.300:FF:000054">
    <property type="entry name" value="ABC multidrug transporter atrF"/>
    <property type="match status" value="1"/>
</dbReference>
<dbReference type="GO" id="GO:0016887">
    <property type="term" value="F:ATP hydrolysis activity"/>
    <property type="evidence" value="ECO:0007669"/>
    <property type="project" value="InterPro"/>
</dbReference>
<dbReference type="Pfam" id="PF19055">
    <property type="entry name" value="ABC2_membrane_7"/>
    <property type="match status" value="1"/>
</dbReference>
<feature type="compositionally biased region" description="Basic and acidic residues" evidence="9">
    <location>
        <begin position="1"/>
        <end position="18"/>
    </location>
</feature>
<feature type="transmembrane region" description="Helical" evidence="10">
    <location>
        <begin position="640"/>
        <end position="665"/>
    </location>
</feature>
<feature type="transmembrane region" description="Helical" evidence="10">
    <location>
        <begin position="1494"/>
        <end position="1515"/>
    </location>
</feature>
<dbReference type="Pfam" id="PF14510">
    <property type="entry name" value="ABC_trans_N"/>
    <property type="match status" value="1"/>
</dbReference>
<evidence type="ECO:0000256" key="6">
    <source>
        <dbReference type="ARBA" id="ARBA00022840"/>
    </source>
</evidence>
<dbReference type="CDD" id="cd03232">
    <property type="entry name" value="ABCG_PDR_domain2"/>
    <property type="match status" value="1"/>
</dbReference>
<dbReference type="InterPro" id="IPR034001">
    <property type="entry name" value="ABCG_PDR_1"/>
</dbReference>
<feature type="transmembrane region" description="Helical" evidence="10">
    <location>
        <begin position="1315"/>
        <end position="1332"/>
    </location>
</feature>
<dbReference type="OrthoDB" id="245989at2759"/>
<dbReference type="EMBL" id="NBII01000004">
    <property type="protein sequence ID" value="PAV19424.1"/>
    <property type="molecule type" value="Genomic_DNA"/>
</dbReference>
<dbReference type="SMART" id="SM00382">
    <property type="entry name" value="AAA"/>
    <property type="match status" value="2"/>
</dbReference>
<evidence type="ECO:0000313" key="12">
    <source>
        <dbReference type="EMBL" id="PAV19424.1"/>
    </source>
</evidence>
<dbReference type="GO" id="GO:0016020">
    <property type="term" value="C:membrane"/>
    <property type="evidence" value="ECO:0007669"/>
    <property type="project" value="UniProtKB-SubCell"/>
</dbReference>
<dbReference type="Pfam" id="PF06422">
    <property type="entry name" value="PDR_CDR"/>
    <property type="match status" value="2"/>
</dbReference>
<proteinExistence type="inferred from homology"/>
<evidence type="ECO:0000259" key="11">
    <source>
        <dbReference type="PROSITE" id="PS50893"/>
    </source>
</evidence>
<keyword evidence="8 10" id="KW-0472">Membrane</keyword>
<dbReference type="InterPro" id="IPR043926">
    <property type="entry name" value="ABCG_dom"/>
</dbReference>
<gene>
    <name evidence="12" type="ORF">PNOK_0435800</name>
</gene>
<dbReference type="PROSITE" id="PS50893">
    <property type="entry name" value="ABC_TRANSPORTER_2"/>
    <property type="match status" value="2"/>
</dbReference>
<feature type="compositionally biased region" description="Basic and acidic residues" evidence="9">
    <location>
        <begin position="44"/>
        <end position="58"/>
    </location>
</feature>
<dbReference type="CDD" id="cd03233">
    <property type="entry name" value="ABCG_PDR_domain1"/>
    <property type="match status" value="1"/>
</dbReference>
<dbReference type="InterPro" id="IPR010929">
    <property type="entry name" value="PDR_CDR_ABC"/>
</dbReference>
<dbReference type="STRING" id="2282107.A0A286UIX5"/>
<evidence type="ECO:0000256" key="1">
    <source>
        <dbReference type="ARBA" id="ARBA00004141"/>
    </source>
</evidence>
<keyword evidence="13" id="KW-1185">Reference proteome</keyword>
<feature type="transmembrane region" description="Helical" evidence="10">
    <location>
        <begin position="672"/>
        <end position="693"/>
    </location>
</feature>
<comment type="similarity">
    <text evidence="2">Belongs to the ABC transporter superfamily. ABCG family. PDR (TC 3.A.1.205) subfamily.</text>
</comment>
<dbReference type="InterPro" id="IPR034003">
    <property type="entry name" value="ABCG_PDR_2"/>
</dbReference>
<dbReference type="GO" id="GO:0140359">
    <property type="term" value="F:ABC-type transporter activity"/>
    <property type="evidence" value="ECO:0007669"/>
    <property type="project" value="InterPro"/>
</dbReference>
<dbReference type="InterPro" id="IPR029481">
    <property type="entry name" value="ABC_trans_N"/>
</dbReference>
<feature type="transmembrane region" description="Helical" evidence="10">
    <location>
        <begin position="815"/>
        <end position="833"/>
    </location>
</feature>
<keyword evidence="7 10" id="KW-1133">Transmembrane helix</keyword>
<dbReference type="GO" id="GO:0005524">
    <property type="term" value="F:ATP binding"/>
    <property type="evidence" value="ECO:0007669"/>
    <property type="project" value="UniProtKB-KW"/>
</dbReference>
<feature type="region of interest" description="Disordered" evidence="9">
    <location>
        <begin position="855"/>
        <end position="885"/>
    </location>
</feature>
<keyword evidence="6" id="KW-0067">ATP-binding</keyword>
<accession>A0A286UIX5</accession>
<reference evidence="12 13" key="1">
    <citation type="journal article" date="2017" name="Mol. Ecol.">
        <title>Comparative and population genomic landscape of Phellinus noxius: A hypervariable fungus causing root rot in trees.</title>
        <authorList>
            <person name="Chung C.L."/>
            <person name="Lee T.J."/>
            <person name="Akiba M."/>
            <person name="Lee H.H."/>
            <person name="Kuo T.H."/>
            <person name="Liu D."/>
            <person name="Ke H.M."/>
            <person name="Yokoi T."/>
            <person name="Roa M.B."/>
            <person name="Lu M.J."/>
            <person name="Chang Y.Y."/>
            <person name="Ann P.J."/>
            <person name="Tsai J.N."/>
            <person name="Chen C.Y."/>
            <person name="Tzean S.S."/>
            <person name="Ota Y."/>
            <person name="Hattori T."/>
            <person name="Sahashi N."/>
            <person name="Liou R.F."/>
            <person name="Kikuchi T."/>
            <person name="Tsai I.J."/>
        </authorList>
    </citation>
    <scope>NUCLEOTIDE SEQUENCE [LARGE SCALE GENOMIC DNA]</scope>
    <source>
        <strain evidence="12 13">FFPRI411160</strain>
    </source>
</reference>
<keyword evidence="3" id="KW-0813">Transport</keyword>
<evidence type="ECO:0000256" key="7">
    <source>
        <dbReference type="ARBA" id="ARBA00022989"/>
    </source>
</evidence>
<dbReference type="Pfam" id="PF00005">
    <property type="entry name" value="ABC_tran"/>
    <property type="match status" value="2"/>
</dbReference>
<feature type="domain" description="ABC transporter" evidence="11">
    <location>
        <begin position="898"/>
        <end position="1138"/>
    </location>
</feature>
<evidence type="ECO:0000256" key="5">
    <source>
        <dbReference type="ARBA" id="ARBA00022741"/>
    </source>
</evidence>
<feature type="compositionally biased region" description="Polar residues" evidence="9">
    <location>
        <begin position="83"/>
        <end position="99"/>
    </location>
</feature>
<feature type="domain" description="ABC transporter" evidence="11">
    <location>
        <begin position="179"/>
        <end position="431"/>
    </location>
</feature>
<dbReference type="Pfam" id="PF01061">
    <property type="entry name" value="ABC2_membrane"/>
    <property type="match status" value="2"/>
</dbReference>
<name>A0A286UIX5_9AGAM</name>
<dbReference type="SUPFAM" id="SSF52540">
    <property type="entry name" value="P-loop containing nucleoside triphosphate hydrolases"/>
    <property type="match status" value="2"/>
</dbReference>
<keyword evidence="4 10" id="KW-0812">Transmembrane</keyword>
<feature type="transmembrane region" description="Helical" evidence="10">
    <location>
        <begin position="705"/>
        <end position="725"/>
    </location>
</feature>